<feature type="domain" description="Flagellar hook-associated protein FlgK helical" evidence="10">
    <location>
        <begin position="93"/>
        <end position="322"/>
    </location>
</feature>
<evidence type="ECO:0000256" key="1">
    <source>
        <dbReference type="ARBA" id="ARBA00004365"/>
    </source>
</evidence>
<comment type="similarity">
    <text evidence="3">Belongs to the flagella basal body rod proteins family.</text>
</comment>
<organism evidence="11 12">
    <name type="scientific">Thermomonas brevis</name>
    <dbReference type="NCBI Taxonomy" id="215691"/>
    <lineage>
        <taxon>Bacteria</taxon>
        <taxon>Pseudomonadati</taxon>
        <taxon>Pseudomonadota</taxon>
        <taxon>Gammaproteobacteria</taxon>
        <taxon>Lysobacterales</taxon>
        <taxon>Lysobacteraceae</taxon>
        <taxon>Thermomonas</taxon>
    </lineage>
</organism>
<dbReference type="AlphaFoldDB" id="A0A7G9QTP4"/>
<dbReference type="Proteomes" id="UP000515977">
    <property type="component" value="Chromosome"/>
</dbReference>
<protein>
    <recommendedName>
        <fullName evidence="4">Flagellar hook-associated protein 1</fullName>
    </recommendedName>
</protein>
<evidence type="ECO:0000259" key="8">
    <source>
        <dbReference type="Pfam" id="PF06429"/>
    </source>
</evidence>
<dbReference type="PANTHER" id="PTHR30033">
    <property type="entry name" value="FLAGELLAR HOOK-ASSOCIATED PROTEIN 1"/>
    <property type="match status" value="1"/>
</dbReference>
<feature type="domain" description="Flagellar hook-associated protein 1 D2-like" evidence="9">
    <location>
        <begin position="335"/>
        <end position="413"/>
    </location>
</feature>
<dbReference type="GO" id="GO:0044780">
    <property type="term" value="P:bacterial-type flagellum assembly"/>
    <property type="evidence" value="ECO:0007669"/>
    <property type="project" value="InterPro"/>
</dbReference>
<evidence type="ECO:0000259" key="10">
    <source>
        <dbReference type="Pfam" id="PF22638"/>
    </source>
</evidence>
<evidence type="ECO:0000256" key="3">
    <source>
        <dbReference type="ARBA" id="ARBA00009677"/>
    </source>
</evidence>
<evidence type="ECO:0000256" key="5">
    <source>
        <dbReference type="ARBA" id="ARBA00022525"/>
    </source>
</evidence>
<dbReference type="KEGG" id="tbv:H9L17_00545"/>
<evidence type="ECO:0000313" key="11">
    <source>
        <dbReference type="EMBL" id="QNN46719.1"/>
    </source>
</evidence>
<dbReference type="GO" id="GO:0005198">
    <property type="term" value="F:structural molecule activity"/>
    <property type="evidence" value="ECO:0007669"/>
    <property type="project" value="InterPro"/>
</dbReference>
<dbReference type="EMBL" id="CP060711">
    <property type="protein sequence ID" value="QNN46719.1"/>
    <property type="molecule type" value="Genomic_DNA"/>
</dbReference>
<dbReference type="InterPro" id="IPR010930">
    <property type="entry name" value="Flg_bb/hook_C_dom"/>
</dbReference>
<reference evidence="11 12" key="1">
    <citation type="submission" date="2020-08" db="EMBL/GenBank/DDBJ databases">
        <title>Genome sequence of Thermomonas brevis KACC 16975T.</title>
        <authorList>
            <person name="Hyun D.-W."/>
            <person name="Bae J.-W."/>
        </authorList>
    </citation>
    <scope>NUCLEOTIDE SEQUENCE [LARGE SCALE GENOMIC DNA]</scope>
    <source>
        <strain evidence="11 12">KACC 16975</strain>
    </source>
</reference>
<evidence type="ECO:0000256" key="4">
    <source>
        <dbReference type="ARBA" id="ARBA00016244"/>
    </source>
</evidence>
<keyword evidence="5" id="KW-0964">Secreted</keyword>
<sequence>MTTNVLGTGTSALIAFQRALATVGHNVANAATPGYSRQRVEFEARPGQTSLLNIGQGVDVDNLRRLADGLVYARQLDSSSEMGRLTQMSGLASRVDGLITGADTGLGSAWSGFFNAAQGLVANPTSSAARDQLLTTGKQLTTRWNMLDNQLSQIGSDVESSLKDRVDSANRLAGEIANLNRDIVSAGANVSPDLLDQRDLRVGQLAALVGAETVMQDNGAMNVFTTGGQPMVLGNKAMQLATVADPYQANRSQLAVKTEAGTVPLPAGALSGEIGGLLEFRSSVLDPARAELGRLATAFAETFNAVQRGGVDYAGNPGSDFFTLPPPQLNAHAGNNPASTASFSAGIGDVGALTGNNVVLRFDGTNWGATRADTGQPVTMTGTGVAGDPFVVDGVELVLSGTASAGDRFLLQPTAAASGGITLALDDGDGIAAASPMTVGLDTGNTGNITGGNAQITDPALFAGFTGANIAFLDATTYSVDGGPPMTYTPGATISGSGWSLTINGTPAAGDEINLGRTGPRSSDNGNARLLAVVDAKDVLNGGTTDVTAAMSQLAGRVGGDARHAKLNLEAQQAIDDQVTAERESISGVNLDEEAADMMRFQQAYQAAAQVIATADTMFQTLLSAVRR</sequence>
<comment type="subcellular location">
    <subcellularLocation>
        <location evidence="1">Bacterial flagellum</location>
    </subcellularLocation>
    <subcellularLocation>
        <location evidence="2">Secreted</location>
    </subcellularLocation>
</comment>
<dbReference type="Pfam" id="PF21158">
    <property type="entry name" value="flgK_1st_1"/>
    <property type="match status" value="1"/>
</dbReference>
<evidence type="ECO:0000256" key="6">
    <source>
        <dbReference type="ARBA" id="ARBA00023143"/>
    </source>
</evidence>
<dbReference type="NCBIfam" id="TIGR02492">
    <property type="entry name" value="flgK_ends"/>
    <property type="match status" value="1"/>
</dbReference>
<dbReference type="SUPFAM" id="SSF64518">
    <property type="entry name" value="Phase 1 flagellin"/>
    <property type="match status" value="2"/>
</dbReference>
<dbReference type="PANTHER" id="PTHR30033:SF1">
    <property type="entry name" value="FLAGELLAR HOOK-ASSOCIATED PROTEIN 1"/>
    <property type="match status" value="1"/>
</dbReference>
<gene>
    <name evidence="11" type="primary">flgK</name>
    <name evidence="11" type="ORF">H9L17_00545</name>
</gene>
<feature type="domain" description="Flagellar basal-body/hook protein C-terminal" evidence="8">
    <location>
        <begin position="586"/>
        <end position="624"/>
    </location>
</feature>
<dbReference type="InterPro" id="IPR002371">
    <property type="entry name" value="FlgK"/>
</dbReference>
<evidence type="ECO:0000313" key="12">
    <source>
        <dbReference type="Proteomes" id="UP000515977"/>
    </source>
</evidence>
<evidence type="ECO:0000256" key="2">
    <source>
        <dbReference type="ARBA" id="ARBA00004613"/>
    </source>
</evidence>
<keyword evidence="11" id="KW-0969">Cilium</keyword>
<accession>A0A7G9QTP4</accession>
<keyword evidence="11" id="KW-0282">Flagellum</keyword>
<dbReference type="InterPro" id="IPR001444">
    <property type="entry name" value="Flag_bb_rod_N"/>
</dbReference>
<dbReference type="GO" id="GO:0009424">
    <property type="term" value="C:bacterial-type flagellum hook"/>
    <property type="evidence" value="ECO:0007669"/>
    <property type="project" value="InterPro"/>
</dbReference>
<dbReference type="InterPro" id="IPR053927">
    <property type="entry name" value="FlgK_helical"/>
</dbReference>
<dbReference type="Pfam" id="PF00460">
    <property type="entry name" value="Flg_bb_rod"/>
    <property type="match status" value="1"/>
</dbReference>
<name>A0A7G9QTP4_9GAMM</name>
<dbReference type="PRINTS" id="PR01005">
    <property type="entry name" value="FLGHOOKAP1"/>
</dbReference>
<proteinExistence type="inferred from homology"/>
<feature type="domain" description="Flagellar basal body rod protein N-terminal" evidence="7">
    <location>
        <begin position="8"/>
        <end position="35"/>
    </location>
</feature>
<dbReference type="Pfam" id="PF22638">
    <property type="entry name" value="FlgK_D1"/>
    <property type="match status" value="1"/>
</dbReference>
<evidence type="ECO:0000259" key="9">
    <source>
        <dbReference type="Pfam" id="PF21158"/>
    </source>
</evidence>
<keyword evidence="6" id="KW-0975">Bacterial flagellum</keyword>
<dbReference type="RefSeq" id="WP_187570483.1">
    <property type="nucleotide sequence ID" value="NZ_CP060711.1"/>
</dbReference>
<dbReference type="GO" id="GO:0005576">
    <property type="term" value="C:extracellular region"/>
    <property type="evidence" value="ECO:0007669"/>
    <property type="project" value="UniProtKB-SubCell"/>
</dbReference>
<keyword evidence="12" id="KW-1185">Reference proteome</keyword>
<dbReference type="Pfam" id="PF06429">
    <property type="entry name" value="Flg_bbr_C"/>
    <property type="match status" value="1"/>
</dbReference>
<dbReference type="InterPro" id="IPR049119">
    <property type="entry name" value="FlgK_D2-like"/>
</dbReference>
<evidence type="ECO:0000259" key="7">
    <source>
        <dbReference type="Pfam" id="PF00460"/>
    </source>
</evidence>
<keyword evidence="11" id="KW-0966">Cell projection</keyword>